<dbReference type="InterPro" id="IPR006059">
    <property type="entry name" value="SBP"/>
</dbReference>
<comment type="caution">
    <text evidence="2">The sequence shown here is derived from an EMBL/GenBank/DDBJ whole genome shotgun (WGS) entry which is preliminary data.</text>
</comment>
<dbReference type="InterPro" id="IPR050490">
    <property type="entry name" value="Bact_solute-bd_prot1"/>
</dbReference>
<dbReference type="Proteomes" id="UP000251891">
    <property type="component" value="Unassembled WGS sequence"/>
</dbReference>
<protein>
    <submittedName>
        <fullName evidence="2">Sugar ABC transporter substrate-binding protein</fullName>
    </submittedName>
</protein>
<evidence type="ECO:0000256" key="1">
    <source>
        <dbReference type="SAM" id="SignalP"/>
    </source>
</evidence>
<dbReference type="RefSeq" id="WP_111869248.1">
    <property type="nucleotide sequence ID" value="NZ_QLYX01000008.1"/>
</dbReference>
<dbReference type="PANTHER" id="PTHR43649">
    <property type="entry name" value="ARABINOSE-BINDING PROTEIN-RELATED"/>
    <property type="match status" value="1"/>
</dbReference>
<accession>A0A365H3T3</accession>
<evidence type="ECO:0000313" key="2">
    <source>
        <dbReference type="EMBL" id="RAY13709.1"/>
    </source>
</evidence>
<dbReference type="Gene3D" id="3.40.190.10">
    <property type="entry name" value="Periplasmic binding protein-like II"/>
    <property type="match status" value="1"/>
</dbReference>
<reference evidence="2 3" key="1">
    <citation type="submission" date="2018-06" db="EMBL/GenBank/DDBJ databases">
        <title>Actinomadura craniellae sp. nov. isolated from marine sponge Craniella sp.</title>
        <authorList>
            <person name="Li L."/>
            <person name="Xu Q.H."/>
            <person name="Lin H.W."/>
            <person name="Lu Y.H."/>
        </authorList>
    </citation>
    <scope>NUCLEOTIDE SEQUENCE [LARGE SCALE GENOMIC DNA]</scope>
    <source>
        <strain evidence="2 3">LHW63021</strain>
    </source>
</reference>
<dbReference type="SUPFAM" id="SSF53850">
    <property type="entry name" value="Periplasmic binding protein-like II"/>
    <property type="match status" value="1"/>
</dbReference>
<sequence length="461" mass="49947">MRLRHLAVLLSAALTLTGTACGVKSSEDGSGSTPLETAGPLDPNTKVSITVGCQPPKTAKAERAAWDDDVKKFQAKHPNITIVSKDAFPCIVPETFQAKLAGGQMEDVYYVYYTDVQNIIRNRQAADITAYVNGVQSVKDVNPKFLQAFKNDKGRVYGLPRKAYTTGLVYNRKLFTQAGLDPANPPRTWAEVRAAAKKIAALGAGHVGYGEYSAANTGGWHFTSEIYGQGGEVVTADGKKAAFNSPQGRAVLQNLKDMRWTDNSMGTKQLHRWEDLMRMMGSGKLGMMVGAPDVAVEVFLNFGAKIEDLGTTTLPEAKASLLGGDGYMISPKASPDQIKAAILWLEFRNLTPGQGQFDYQRFKDIGRPVGVPENLLWGANASGTKERELRRQFATVPVENFAPYESGSANITPKVEPPNAQAIYAILDSAMSAVLTRKDADIDQLLADAEKKVNALLARTN</sequence>
<feature type="chain" id="PRO_5039488011" evidence="1">
    <location>
        <begin position="21"/>
        <end position="461"/>
    </location>
</feature>
<organism evidence="2 3">
    <name type="scientific">Actinomadura craniellae</name>
    <dbReference type="NCBI Taxonomy" id="2231787"/>
    <lineage>
        <taxon>Bacteria</taxon>
        <taxon>Bacillati</taxon>
        <taxon>Actinomycetota</taxon>
        <taxon>Actinomycetes</taxon>
        <taxon>Streptosporangiales</taxon>
        <taxon>Thermomonosporaceae</taxon>
        <taxon>Actinomadura</taxon>
    </lineage>
</organism>
<evidence type="ECO:0000313" key="3">
    <source>
        <dbReference type="Proteomes" id="UP000251891"/>
    </source>
</evidence>
<keyword evidence="3" id="KW-1185">Reference proteome</keyword>
<gene>
    <name evidence="2" type="ORF">DPM19_18785</name>
</gene>
<dbReference type="Pfam" id="PF01547">
    <property type="entry name" value="SBP_bac_1"/>
    <property type="match status" value="1"/>
</dbReference>
<dbReference type="PANTHER" id="PTHR43649:SF16">
    <property type="entry name" value="SUGAR-BINDING LIPOPROTEIN"/>
    <property type="match status" value="1"/>
</dbReference>
<dbReference type="OrthoDB" id="2644341at2"/>
<name>A0A365H3T3_9ACTN</name>
<dbReference type="AlphaFoldDB" id="A0A365H3T3"/>
<dbReference type="EMBL" id="QLYX01000008">
    <property type="protein sequence ID" value="RAY13709.1"/>
    <property type="molecule type" value="Genomic_DNA"/>
</dbReference>
<feature type="signal peptide" evidence="1">
    <location>
        <begin position="1"/>
        <end position="20"/>
    </location>
</feature>
<dbReference type="PROSITE" id="PS51257">
    <property type="entry name" value="PROKAR_LIPOPROTEIN"/>
    <property type="match status" value="1"/>
</dbReference>
<proteinExistence type="predicted"/>
<keyword evidence="1" id="KW-0732">Signal</keyword>